<protein>
    <submittedName>
        <fullName evidence="2">Acetyltransferase family protein</fullName>
    </submittedName>
</protein>
<gene>
    <name evidence="2" type="ORF">LO55_2292</name>
</gene>
<sequence length="175" mass="18910">MISAMTEILTTDRLRLRLVTHDDAPFYLALANDPAFIEHIGDRKLRTVDAARRGLDEGPIAMQAKYGHSLYLVERLADGAPLGLCGLVKRDTLEHVDIGYAFLPEHRGCGYAFEAGQAVVGLAARLGIRRLAAIVAPGNAASIALLQRLGLRLDRRASLAPGQPQVDVYLADLDG</sequence>
<dbReference type="AlphaFoldDB" id="A0A1S2NDG9"/>
<organism evidence="2 3">
    <name type="scientific">Massilia timonae</name>
    <dbReference type="NCBI Taxonomy" id="47229"/>
    <lineage>
        <taxon>Bacteria</taxon>
        <taxon>Pseudomonadati</taxon>
        <taxon>Pseudomonadota</taxon>
        <taxon>Betaproteobacteria</taxon>
        <taxon>Burkholderiales</taxon>
        <taxon>Oxalobacteraceae</taxon>
        <taxon>Telluria group</taxon>
        <taxon>Massilia</taxon>
    </lineage>
</organism>
<name>A0A1S2NDG9_9BURK</name>
<proteinExistence type="predicted"/>
<dbReference type="InterPro" id="IPR016181">
    <property type="entry name" value="Acyl_CoA_acyltransferase"/>
</dbReference>
<dbReference type="GO" id="GO:0016747">
    <property type="term" value="F:acyltransferase activity, transferring groups other than amino-acyl groups"/>
    <property type="evidence" value="ECO:0007669"/>
    <property type="project" value="InterPro"/>
</dbReference>
<dbReference type="EMBL" id="JRYB01000001">
    <property type="protein sequence ID" value="OIJ42432.1"/>
    <property type="molecule type" value="Genomic_DNA"/>
</dbReference>
<comment type="caution">
    <text evidence="2">The sequence shown here is derived from an EMBL/GenBank/DDBJ whole genome shotgun (WGS) entry which is preliminary data.</text>
</comment>
<evidence type="ECO:0000259" key="1">
    <source>
        <dbReference type="PROSITE" id="PS51186"/>
    </source>
</evidence>
<feature type="domain" description="N-acetyltransferase" evidence="1">
    <location>
        <begin position="14"/>
        <end position="175"/>
    </location>
</feature>
<dbReference type="Proteomes" id="UP000180246">
    <property type="component" value="Unassembled WGS sequence"/>
</dbReference>
<dbReference type="PROSITE" id="PS51186">
    <property type="entry name" value="GNAT"/>
    <property type="match status" value="1"/>
</dbReference>
<dbReference type="PANTHER" id="PTHR43792:SF1">
    <property type="entry name" value="N-ACETYLTRANSFERASE DOMAIN-CONTAINING PROTEIN"/>
    <property type="match status" value="1"/>
</dbReference>
<dbReference type="InterPro" id="IPR051531">
    <property type="entry name" value="N-acetyltransferase"/>
</dbReference>
<accession>A0A1S2NDG9</accession>
<dbReference type="PANTHER" id="PTHR43792">
    <property type="entry name" value="GNAT FAMILY, PUTATIVE (AFU_ORTHOLOGUE AFUA_3G00765)-RELATED-RELATED"/>
    <property type="match status" value="1"/>
</dbReference>
<dbReference type="Gene3D" id="3.40.630.30">
    <property type="match status" value="1"/>
</dbReference>
<keyword evidence="2" id="KW-0808">Transferase</keyword>
<dbReference type="SUPFAM" id="SSF55729">
    <property type="entry name" value="Acyl-CoA N-acyltransferases (Nat)"/>
    <property type="match status" value="1"/>
</dbReference>
<dbReference type="InterPro" id="IPR000182">
    <property type="entry name" value="GNAT_dom"/>
</dbReference>
<dbReference type="Pfam" id="PF13302">
    <property type="entry name" value="Acetyltransf_3"/>
    <property type="match status" value="1"/>
</dbReference>
<evidence type="ECO:0000313" key="3">
    <source>
        <dbReference type="Proteomes" id="UP000180246"/>
    </source>
</evidence>
<reference evidence="2 3" key="1">
    <citation type="submission" date="2014-10" db="EMBL/GenBank/DDBJ databases">
        <authorList>
            <person name="Seo M.-J."/>
            <person name="Seok Y.J."/>
            <person name="Cha I.-T."/>
        </authorList>
    </citation>
    <scope>NUCLEOTIDE SEQUENCE [LARGE SCALE GENOMIC DNA]</scope>
    <source>
        <strain evidence="2 3">NEU</strain>
    </source>
</reference>
<evidence type="ECO:0000313" key="2">
    <source>
        <dbReference type="EMBL" id="OIJ42432.1"/>
    </source>
</evidence>